<name>A0ABW6SG00_9NOCA</name>
<reference evidence="1 2" key="1">
    <citation type="submission" date="2024-10" db="EMBL/GenBank/DDBJ databases">
        <title>The Natural Products Discovery Center: Release of the First 8490 Sequenced Strains for Exploring Actinobacteria Biosynthetic Diversity.</title>
        <authorList>
            <person name="Kalkreuter E."/>
            <person name="Kautsar S.A."/>
            <person name="Yang D."/>
            <person name="Bader C.D."/>
            <person name="Teijaro C.N."/>
            <person name="Fluegel L."/>
            <person name="Davis C.M."/>
            <person name="Simpson J.R."/>
            <person name="Lauterbach L."/>
            <person name="Steele A.D."/>
            <person name="Gui C."/>
            <person name="Meng S."/>
            <person name="Li G."/>
            <person name="Viehrig K."/>
            <person name="Ye F."/>
            <person name="Su P."/>
            <person name="Kiefer A.F."/>
            <person name="Nichols A."/>
            <person name="Cepeda A.J."/>
            <person name="Yan W."/>
            <person name="Fan B."/>
            <person name="Jiang Y."/>
            <person name="Adhikari A."/>
            <person name="Zheng C.-J."/>
            <person name="Schuster L."/>
            <person name="Cowan T.M."/>
            <person name="Smanski M.J."/>
            <person name="Chevrette M.G."/>
            <person name="De Carvalho L.P.S."/>
            <person name="Shen B."/>
        </authorList>
    </citation>
    <scope>NUCLEOTIDE SEQUENCE [LARGE SCALE GENOMIC DNA]</scope>
    <source>
        <strain evidence="1 2">NPDC002593</strain>
    </source>
</reference>
<evidence type="ECO:0008006" key="3">
    <source>
        <dbReference type="Google" id="ProtNLM"/>
    </source>
</evidence>
<dbReference type="EMBL" id="JBIAQY010000026">
    <property type="protein sequence ID" value="MFF3574325.1"/>
    <property type="molecule type" value="Genomic_DNA"/>
</dbReference>
<comment type="caution">
    <text evidence="1">The sequence shown here is derived from an EMBL/GenBank/DDBJ whole genome shotgun (WGS) entry which is preliminary data.</text>
</comment>
<evidence type="ECO:0000313" key="1">
    <source>
        <dbReference type="EMBL" id="MFF3574325.1"/>
    </source>
</evidence>
<protein>
    <recommendedName>
        <fullName evidence="3">Calpain catalytic domain-containing protein</fullName>
    </recommendedName>
</protein>
<proteinExistence type="predicted"/>
<accession>A0ABW6SG00</accession>
<dbReference type="RefSeq" id="WP_387406802.1">
    <property type="nucleotide sequence ID" value="NZ_JBIAQY010000026.1"/>
</dbReference>
<keyword evidence="2" id="KW-1185">Reference proteome</keyword>
<gene>
    <name evidence="1" type="ORF">ACFYXQ_41915</name>
</gene>
<organism evidence="1 2">
    <name type="scientific">Nocardia jiangxiensis</name>
    <dbReference type="NCBI Taxonomy" id="282685"/>
    <lineage>
        <taxon>Bacteria</taxon>
        <taxon>Bacillati</taxon>
        <taxon>Actinomycetota</taxon>
        <taxon>Actinomycetes</taxon>
        <taxon>Mycobacteriales</taxon>
        <taxon>Nocardiaceae</taxon>
        <taxon>Nocardia</taxon>
    </lineage>
</organism>
<evidence type="ECO:0000313" key="2">
    <source>
        <dbReference type="Proteomes" id="UP001601992"/>
    </source>
</evidence>
<sequence>MQVLEEALDLLDVCKLLPSFLPQVINIALQPPTPGGSPEQIAGSPPGHGGMAHICNTISVDSFGSSSDLAAVAETSLPAAWRGQAAETAAEAVRAVGAQAQAAGTAFESGFATLTTWGEQLADAQRRDERGLGLLRQAKGLTADESVLGRLFGLSKSQRKAQALADEGCKDRLAAAKIIEGAASDAAGVLNQLAAQARARQINSPGIDPLSAVVLGYSSDFGWTSDPLIAIMSPTALARASQALNAMSDADRAAFEKMLADAKSPQEAAYLWKALGAGYKLSDVQKFDKVIHPHGDDDGWLSKHLDPHINDISTSDTGKDGKYTLSYAGQSKYWVANPDKPGYGHYTDFYYQLTNGDKNSGDCVAASTVMARAANDPVFMLGMTTGQGPMAVGGAKVGDDSPKAVHNRLEQNYTSNYNLNKGDPTANANTLLKSSTGSSYQDVSVHTSEERKAALPRIEAAVDAGKPVPLGVFPTDPKPNKDGVVVGHQVMILAAKGDELEIYNPWGFTEWVTKQQFVDGQLGEVTNATPAGGLADPASVELPQ</sequence>
<dbReference type="Proteomes" id="UP001601992">
    <property type="component" value="Unassembled WGS sequence"/>
</dbReference>